<sequence length="209" mass="24057">MTTPKISCKSISKKYLRQWIFRGLSYTFESGKSYAITGNNGSGKSTLIKILSGSVLPTKGKVDYIQEDGNIISDDKVFEKIVYAAPYFDLIEEFTLLEALEFHFSFKPVVRNLDLMRLPEKMLLDGAQNKAIKHFSSGMKQRLKLGLAFYSDVPVMFLDEPCSNLDETGINWYKEEILKIHNERLIIVSSNQKFEYEFVDFVLNVMDYK</sequence>
<keyword evidence="3 5" id="KW-0067">ATP-binding</keyword>
<dbReference type="Proteomes" id="UP000298616">
    <property type="component" value="Chromosome"/>
</dbReference>
<dbReference type="Gene3D" id="3.40.50.300">
    <property type="entry name" value="P-loop containing nucleotide triphosphate hydrolases"/>
    <property type="match status" value="1"/>
</dbReference>
<keyword evidence="2" id="KW-0547">Nucleotide-binding</keyword>
<dbReference type="PROSITE" id="PS00211">
    <property type="entry name" value="ABC_TRANSPORTER_1"/>
    <property type="match status" value="1"/>
</dbReference>
<evidence type="ECO:0000256" key="2">
    <source>
        <dbReference type="ARBA" id="ARBA00022741"/>
    </source>
</evidence>
<dbReference type="SUPFAM" id="SSF52540">
    <property type="entry name" value="P-loop containing nucleoside triphosphate hydrolases"/>
    <property type="match status" value="1"/>
</dbReference>
<keyword evidence="6" id="KW-1185">Reference proteome</keyword>
<reference evidence="5 6" key="1">
    <citation type="submission" date="2018-04" db="EMBL/GenBank/DDBJ databases">
        <title>Complete genome uncultured novel isolate.</title>
        <authorList>
            <person name="Merlino G."/>
        </authorList>
    </citation>
    <scope>NUCLEOTIDE SEQUENCE [LARGE SCALE GENOMIC DNA]</scope>
    <source>
        <strain evidence="6">R1DC9</strain>
    </source>
</reference>
<dbReference type="InterPro" id="IPR027417">
    <property type="entry name" value="P-loop_NTPase"/>
</dbReference>
<keyword evidence="1" id="KW-0813">Transport</keyword>
<dbReference type="KEGG" id="fpf:DCC35_06460"/>
<dbReference type="SMART" id="SM00382">
    <property type="entry name" value="AAA"/>
    <property type="match status" value="1"/>
</dbReference>
<accession>A0A4D7JRJ7</accession>
<dbReference type="PANTHER" id="PTHR42939">
    <property type="entry name" value="ABC TRANSPORTER ATP-BINDING PROTEIN ALBC-RELATED"/>
    <property type="match status" value="1"/>
</dbReference>
<feature type="domain" description="ABC transporter" evidence="4">
    <location>
        <begin position="6"/>
        <end position="209"/>
    </location>
</feature>
<dbReference type="GO" id="GO:0016887">
    <property type="term" value="F:ATP hydrolysis activity"/>
    <property type="evidence" value="ECO:0007669"/>
    <property type="project" value="InterPro"/>
</dbReference>
<dbReference type="InterPro" id="IPR003439">
    <property type="entry name" value="ABC_transporter-like_ATP-bd"/>
</dbReference>
<name>A0A4D7JRJ7_9BACT</name>
<dbReference type="InterPro" id="IPR003593">
    <property type="entry name" value="AAA+_ATPase"/>
</dbReference>
<dbReference type="EMBL" id="CP028923">
    <property type="protein sequence ID" value="QCK14406.1"/>
    <property type="molecule type" value="Genomic_DNA"/>
</dbReference>
<protein>
    <submittedName>
        <fullName evidence="5">ABC transporter ATP-binding protein</fullName>
    </submittedName>
</protein>
<dbReference type="GO" id="GO:0005524">
    <property type="term" value="F:ATP binding"/>
    <property type="evidence" value="ECO:0007669"/>
    <property type="project" value="UniProtKB-KW"/>
</dbReference>
<evidence type="ECO:0000313" key="6">
    <source>
        <dbReference type="Proteomes" id="UP000298616"/>
    </source>
</evidence>
<gene>
    <name evidence="5" type="ORF">DCC35_06460</name>
</gene>
<dbReference type="RefSeq" id="WP_137089996.1">
    <property type="nucleotide sequence ID" value="NZ_CP028923.1"/>
</dbReference>
<dbReference type="InterPro" id="IPR017871">
    <property type="entry name" value="ABC_transporter-like_CS"/>
</dbReference>
<dbReference type="InterPro" id="IPR051782">
    <property type="entry name" value="ABC_Transporter_VariousFunc"/>
</dbReference>
<dbReference type="PROSITE" id="PS50893">
    <property type="entry name" value="ABC_TRANSPORTER_2"/>
    <property type="match status" value="1"/>
</dbReference>
<dbReference type="Pfam" id="PF00005">
    <property type="entry name" value="ABC_tran"/>
    <property type="match status" value="1"/>
</dbReference>
<evidence type="ECO:0000313" key="5">
    <source>
        <dbReference type="EMBL" id="QCK14406.1"/>
    </source>
</evidence>
<dbReference type="PANTHER" id="PTHR42939:SF1">
    <property type="entry name" value="ABC TRANSPORTER ATP-BINDING PROTEIN ALBC-RELATED"/>
    <property type="match status" value="1"/>
</dbReference>
<organism evidence="5 6">
    <name type="scientific">Mangrovivirga cuniculi</name>
    <dbReference type="NCBI Taxonomy" id="2715131"/>
    <lineage>
        <taxon>Bacteria</taxon>
        <taxon>Pseudomonadati</taxon>
        <taxon>Bacteroidota</taxon>
        <taxon>Cytophagia</taxon>
        <taxon>Cytophagales</taxon>
        <taxon>Mangrovivirgaceae</taxon>
        <taxon>Mangrovivirga</taxon>
    </lineage>
</organism>
<evidence type="ECO:0000259" key="4">
    <source>
        <dbReference type="PROSITE" id="PS50893"/>
    </source>
</evidence>
<evidence type="ECO:0000256" key="1">
    <source>
        <dbReference type="ARBA" id="ARBA00022448"/>
    </source>
</evidence>
<dbReference type="OrthoDB" id="9808363at2"/>
<dbReference type="AlphaFoldDB" id="A0A4D7JRJ7"/>
<proteinExistence type="predicted"/>
<evidence type="ECO:0000256" key="3">
    <source>
        <dbReference type="ARBA" id="ARBA00022840"/>
    </source>
</evidence>